<dbReference type="SUPFAM" id="SSF47336">
    <property type="entry name" value="ACP-like"/>
    <property type="match status" value="1"/>
</dbReference>
<keyword evidence="3" id="KW-1185">Reference proteome</keyword>
<dbReference type="EMBL" id="CP003876">
    <property type="protein sequence ID" value="AFT99544.1"/>
    <property type="molecule type" value="Genomic_DNA"/>
</dbReference>
<organism evidence="2 3">
    <name type="scientific">Nocardia brasiliensis (strain ATCC 700358 / HUJEG-1)</name>
    <dbReference type="NCBI Taxonomy" id="1133849"/>
    <lineage>
        <taxon>Bacteria</taxon>
        <taxon>Bacillati</taxon>
        <taxon>Actinomycetota</taxon>
        <taxon>Actinomycetes</taxon>
        <taxon>Mycobacteriales</taxon>
        <taxon>Nocardiaceae</taxon>
        <taxon>Nocardia</taxon>
    </lineage>
</organism>
<proteinExistence type="predicted"/>
<evidence type="ECO:0000313" key="3">
    <source>
        <dbReference type="Proteomes" id="UP000006304"/>
    </source>
</evidence>
<dbReference type="Proteomes" id="UP000006304">
    <property type="component" value="Chromosome"/>
</dbReference>
<dbReference type="InterPro" id="IPR009081">
    <property type="entry name" value="PP-bd_ACP"/>
</dbReference>
<reference evidence="2 3" key="1">
    <citation type="journal article" date="2012" name="J. Bacteriol.">
        <title>Complete genome sequence of Nocardia brasiliensis HUJEG-1.</title>
        <authorList>
            <person name="Vera-Cabrera L."/>
            <person name="Ortiz-Lopez R."/>
            <person name="Elizondo-Gonzalez R."/>
            <person name="Perez-Maya A.A."/>
            <person name="Ocampo-Candiani J."/>
        </authorList>
    </citation>
    <scope>NUCLEOTIDE SEQUENCE [LARGE SCALE GENOMIC DNA]</scope>
    <source>
        <strain evidence="3">ATCC 700358</strain>
    </source>
</reference>
<name>K0ERU4_NOCB7</name>
<dbReference type="eggNOG" id="COG3433">
    <property type="taxonomic scope" value="Bacteria"/>
</dbReference>
<dbReference type="RefSeq" id="WP_014982400.1">
    <property type="nucleotide sequence ID" value="NC_018681.1"/>
</dbReference>
<dbReference type="Pfam" id="PF00550">
    <property type="entry name" value="PP-binding"/>
    <property type="match status" value="1"/>
</dbReference>
<evidence type="ECO:0000259" key="1">
    <source>
        <dbReference type="PROSITE" id="PS50075"/>
    </source>
</evidence>
<dbReference type="STRING" id="1133849.O3I_007910"/>
<dbReference type="PROSITE" id="PS50075">
    <property type="entry name" value="CARRIER"/>
    <property type="match status" value="1"/>
</dbReference>
<sequence>MTTPEPPTLAEVRALVADMIGTTPDAVPLDADLHALGVTSIGMMRLANRWRRAGIKIAYADLVADRRLIAWRRYLAPEQESR</sequence>
<dbReference type="KEGG" id="nbr:O3I_007910"/>
<protein>
    <recommendedName>
        <fullName evidence="1">Carrier domain-containing protein</fullName>
    </recommendedName>
</protein>
<dbReference type="HOGENOM" id="CLU_180851_1_0_11"/>
<dbReference type="Gene3D" id="1.10.1200.10">
    <property type="entry name" value="ACP-like"/>
    <property type="match status" value="1"/>
</dbReference>
<feature type="domain" description="Carrier" evidence="1">
    <location>
        <begin position="6"/>
        <end position="79"/>
    </location>
</feature>
<evidence type="ECO:0000313" key="2">
    <source>
        <dbReference type="EMBL" id="AFT99544.1"/>
    </source>
</evidence>
<dbReference type="AlphaFoldDB" id="K0ERU4"/>
<gene>
    <name evidence="2" type="ORF">O3I_007910</name>
</gene>
<dbReference type="InterPro" id="IPR036736">
    <property type="entry name" value="ACP-like_sf"/>
</dbReference>
<accession>K0ERU4</accession>